<evidence type="ECO:0000313" key="1">
    <source>
        <dbReference type="EMBL" id="BAJ51793.1"/>
    </source>
</evidence>
<sequence length="58" mass="6829">MFLYEPDAIRWIKANRGAKLRGWSPACWSRNYRHHQVPCVRVGGQLFILRAVHEDPKP</sequence>
<evidence type="ECO:0000313" key="2">
    <source>
        <dbReference type="Proteomes" id="UP000008913"/>
    </source>
</evidence>
<accession>E5RUY5</accession>
<dbReference type="Proteomes" id="UP000008913">
    <property type="component" value="Segment"/>
</dbReference>
<reference evidence="1 2" key="1">
    <citation type="submission" date="2010-10" db="EMBL/GenBank/DDBJ databases">
        <title>Genomic analysis of Ralstonia solanacearum phages RSB2 and RSB3.</title>
        <authorList>
            <person name="Kawasaki T."/>
            <person name="Ishikawa H."/>
            <person name="Shimizu M."/>
            <person name="Omoto W."/>
            <person name="Fujie M."/>
            <person name="Yamada T."/>
        </authorList>
    </citation>
    <scope>NUCLEOTIDE SEQUENCE [LARGE SCALE GENOMIC DNA]</scope>
    <source>
        <strain evidence="1">RSB2</strain>
    </source>
</reference>
<protein>
    <submittedName>
        <fullName evidence="1">Uncharacterized protein ORF5</fullName>
    </submittedName>
</protein>
<name>E5RUY5_9CAUD</name>
<dbReference type="RefSeq" id="YP_009017726.1">
    <property type="nucleotide sequence ID" value="NC_023736.1"/>
</dbReference>
<dbReference type="EMBL" id="AB597179">
    <property type="protein sequence ID" value="BAJ51793.1"/>
    <property type="molecule type" value="Genomic_DNA"/>
</dbReference>
<organism evidence="1 2">
    <name type="scientific">Ralstonia phage RSB2</name>
    <dbReference type="NCBI Taxonomy" id="913183"/>
    <lineage>
        <taxon>Viruses</taxon>
        <taxon>Duplodnaviria</taxon>
        <taxon>Heunggongvirae</taxon>
        <taxon>Uroviricota</taxon>
        <taxon>Caudoviricetes</taxon>
        <taxon>Autographivirales</taxon>
        <taxon>Autotranscriptaviridae</taxon>
        <taxon>Kelmasvirus</taxon>
        <taxon>Kelmasvirus RSB2</taxon>
    </lineage>
</organism>
<keyword evidence="2" id="KW-1185">Reference proteome</keyword>
<dbReference type="KEGG" id="vg:18559176"/>
<gene>
    <name evidence="1" type="primary">ORF5</name>
</gene>
<proteinExistence type="predicted"/>
<dbReference type="GeneID" id="18559176"/>